<dbReference type="EMBL" id="DWUS01000190">
    <property type="protein sequence ID" value="HJD51836.1"/>
    <property type="molecule type" value="Genomic_DNA"/>
</dbReference>
<keyword evidence="1" id="KW-1133">Transmembrane helix</keyword>
<protein>
    <submittedName>
        <fullName evidence="2">Uncharacterized protein</fullName>
    </submittedName>
</protein>
<reference evidence="2" key="2">
    <citation type="submission" date="2021-04" db="EMBL/GenBank/DDBJ databases">
        <authorList>
            <person name="Gilroy R."/>
        </authorList>
    </citation>
    <scope>NUCLEOTIDE SEQUENCE</scope>
    <source>
        <strain evidence="2">ChiHjej10B9-4811</strain>
    </source>
</reference>
<organism evidence="2 3">
    <name type="scientific">Candidatus Rothia avistercoris</name>
    <dbReference type="NCBI Taxonomy" id="2840479"/>
    <lineage>
        <taxon>Bacteria</taxon>
        <taxon>Bacillati</taxon>
        <taxon>Actinomycetota</taxon>
        <taxon>Actinomycetes</taxon>
        <taxon>Micrococcales</taxon>
        <taxon>Micrococcaceae</taxon>
        <taxon>Rothia</taxon>
    </lineage>
</organism>
<feature type="transmembrane region" description="Helical" evidence="1">
    <location>
        <begin position="46"/>
        <end position="66"/>
    </location>
</feature>
<reference evidence="2" key="1">
    <citation type="journal article" date="2021" name="PeerJ">
        <title>Extensive microbial diversity within the chicken gut microbiome revealed by metagenomics and culture.</title>
        <authorList>
            <person name="Gilroy R."/>
            <person name="Ravi A."/>
            <person name="Getino M."/>
            <person name="Pursley I."/>
            <person name="Horton D.L."/>
            <person name="Alikhan N.F."/>
            <person name="Baker D."/>
            <person name="Gharbi K."/>
            <person name="Hall N."/>
            <person name="Watson M."/>
            <person name="Adriaenssens E.M."/>
            <person name="Foster-Nyarko E."/>
            <person name="Jarju S."/>
            <person name="Secka A."/>
            <person name="Antonio M."/>
            <person name="Oren A."/>
            <person name="Chaudhuri R.R."/>
            <person name="La Ragione R."/>
            <person name="Hildebrand F."/>
            <person name="Pallen M.J."/>
        </authorList>
    </citation>
    <scope>NUCLEOTIDE SEQUENCE</scope>
    <source>
        <strain evidence="2">ChiHjej10B9-4811</strain>
    </source>
</reference>
<evidence type="ECO:0000256" key="1">
    <source>
        <dbReference type="SAM" id="Phobius"/>
    </source>
</evidence>
<proteinExistence type="predicted"/>
<feature type="transmembrane region" description="Helical" evidence="1">
    <location>
        <begin position="86"/>
        <end position="103"/>
    </location>
</feature>
<dbReference type="AlphaFoldDB" id="A0A9D2UGC3"/>
<name>A0A9D2UGC3_9MICC</name>
<keyword evidence="1" id="KW-0472">Membrane</keyword>
<dbReference type="Proteomes" id="UP000823908">
    <property type="component" value="Unassembled WGS sequence"/>
</dbReference>
<evidence type="ECO:0000313" key="3">
    <source>
        <dbReference type="Proteomes" id="UP000823908"/>
    </source>
</evidence>
<gene>
    <name evidence="2" type="ORF">H9908_08240</name>
</gene>
<sequence length="168" mass="17781">MSQTPYGTNDYSAPNDTQAMYMGGQPGFGQQPVAPDAEQKHKRSQVILLATAVVYLLVQVLSYVLAPATIDVLGETVPTDQNPVTTVAGTVIGLALFALVYFLMAKYKKAGRITGYVFAGLGILGAAFSALGSIYISIIVVALCVLWLVLAIVWIVAVSNKSVASILR</sequence>
<accession>A0A9D2UGC3</accession>
<feature type="transmembrane region" description="Helical" evidence="1">
    <location>
        <begin position="110"/>
        <end position="128"/>
    </location>
</feature>
<evidence type="ECO:0000313" key="2">
    <source>
        <dbReference type="EMBL" id="HJD51836.1"/>
    </source>
</evidence>
<comment type="caution">
    <text evidence="2">The sequence shown here is derived from an EMBL/GenBank/DDBJ whole genome shotgun (WGS) entry which is preliminary data.</text>
</comment>
<feature type="transmembrane region" description="Helical" evidence="1">
    <location>
        <begin position="134"/>
        <end position="158"/>
    </location>
</feature>
<keyword evidence="1" id="KW-0812">Transmembrane</keyword>